<evidence type="ECO:0000313" key="3">
    <source>
        <dbReference type="Proteomes" id="UP000694050"/>
    </source>
</evidence>
<comment type="caution">
    <text evidence="2">The sequence shown here is derived from an EMBL/GenBank/DDBJ whole genome shotgun (WGS) entry which is preliminary data.</text>
</comment>
<feature type="compositionally biased region" description="Acidic residues" evidence="1">
    <location>
        <begin position="276"/>
        <end position="295"/>
    </location>
</feature>
<name>A0A8J5NKM7_FUSOX</name>
<feature type="region of interest" description="Disordered" evidence="1">
    <location>
        <begin position="255"/>
        <end position="295"/>
    </location>
</feature>
<feature type="compositionally biased region" description="Polar residues" evidence="1">
    <location>
        <begin position="256"/>
        <end position="266"/>
    </location>
</feature>
<dbReference type="AlphaFoldDB" id="A0A8J5NKM7"/>
<accession>A0A8J5NKM7</accession>
<gene>
    <name evidence="2" type="ORF">Forpe1208_v017218</name>
</gene>
<dbReference type="EMBL" id="JAELUQ010000021">
    <property type="protein sequence ID" value="KAG7402420.1"/>
    <property type="molecule type" value="Genomic_DNA"/>
</dbReference>
<protein>
    <submittedName>
        <fullName evidence="2">Uncharacterized protein</fullName>
    </submittedName>
</protein>
<proteinExistence type="predicted"/>
<organism evidence="2 3">
    <name type="scientific">Fusarium oxysporum f. sp. rapae</name>
    <dbReference type="NCBI Taxonomy" id="485398"/>
    <lineage>
        <taxon>Eukaryota</taxon>
        <taxon>Fungi</taxon>
        <taxon>Dikarya</taxon>
        <taxon>Ascomycota</taxon>
        <taxon>Pezizomycotina</taxon>
        <taxon>Sordariomycetes</taxon>
        <taxon>Hypocreomycetidae</taxon>
        <taxon>Hypocreales</taxon>
        <taxon>Nectriaceae</taxon>
        <taxon>Fusarium</taxon>
        <taxon>Fusarium oxysporum species complex</taxon>
    </lineage>
</organism>
<sequence>MGKQIRTAVDDFSAYSRLNPETRVHLREVLEREKKYHDSEKQPRFYSKALGDDSFAATSLWLEHTRWPVTYKNVRRDILQAMTRLPIRAKVGSVETDYILGQGPLEGDPDIIIPRKDEKKIICFLSAVDAMLDQCELTAQNTSRVLLYWLASSRLDICQAKPFALKVEQNTRKRYQLLWKRFIAFTLRAYLLPDMIREQEVKINLNAQITSQIKHLWEHHAWEDIDTTRPSWLRLQRLDQSPDVPQRYNYKDIEINPSSRFESPNSKDIGSTSGEESSDDYESSEEDDGNFGDSEREDSLDDWMYDMDSRNVPDVSSFCRDSGPRSMNRMTVRSTKEFLELLFELSISLAMENFVDGQPGSTLLVYFSGILGFSDCRRFQLAREYCPNLSGLIWVQRLLFLEYALPLHSYPTIGVQQRPQFPMQRLNEVRQKFMV</sequence>
<reference evidence="2" key="1">
    <citation type="submission" date="2021-04" db="EMBL/GenBank/DDBJ databases">
        <title>First draft genome resource for Brassicaceae pathogens Fusarium oxysporum f. sp. raphani and Fusarium oxysporum f. sp. rapae.</title>
        <authorList>
            <person name="Asai S."/>
        </authorList>
    </citation>
    <scope>NUCLEOTIDE SEQUENCE</scope>
    <source>
        <strain evidence="2">Tf1208</strain>
    </source>
</reference>
<evidence type="ECO:0000313" key="2">
    <source>
        <dbReference type="EMBL" id="KAG7402420.1"/>
    </source>
</evidence>
<dbReference type="Proteomes" id="UP000694050">
    <property type="component" value="Unassembled WGS sequence"/>
</dbReference>
<evidence type="ECO:0000256" key="1">
    <source>
        <dbReference type="SAM" id="MobiDB-lite"/>
    </source>
</evidence>